<accession>A0A1F6DVA4</accession>
<organism evidence="1 2">
    <name type="scientific">Candidatus Kaiserbacteria bacterium RIFCSPHIGHO2_02_FULL_55_20</name>
    <dbReference type="NCBI Taxonomy" id="1798497"/>
    <lineage>
        <taxon>Bacteria</taxon>
        <taxon>Candidatus Kaiseribacteriota</taxon>
    </lineage>
</organism>
<gene>
    <name evidence="1" type="ORF">A3D71_00080</name>
</gene>
<comment type="caution">
    <text evidence="1">The sequence shown here is derived from an EMBL/GenBank/DDBJ whole genome shotgun (WGS) entry which is preliminary data.</text>
</comment>
<evidence type="ECO:0000313" key="1">
    <source>
        <dbReference type="EMBL" id="OGG65338.1"/>
    </source>
</evidence>
<name>A0A1F6DVA4_9BACT</name>
<sequence length="69" mass="8119">MFARLAPQFRNGPIELNTVLAGEESIETNASCFDASADREYFHRFLRRVSMTHKSLPEWKTLERTFRIE</sequence>
<dbReference type="EMBL" id="MFLK01000051">
    <property type="protein sequence ID" value="OGG65338.1"/>
    <property type="molecule type" value="Genomic_DNA"/>
</dbReference>
<proteinExistence type="predicted"/>
<dbReference type="Proteomes" id="UP000177652">
    <property type="component" value="Unassembled WGS sequence"/>
</dbReference>
<evidence type="ECO:0000313" key="2">
    <source>
        <dbReference type="Proteomes" id="UP000177652"/>
    </source>
</evidence>
<protein>
    <submittedName>
        <fullName evidence="1">Uncharacterized protein</fullName>
    </submittedName>
</protein>
<dbReference type="AlphaFoldDB" id="A0A1F6DVA4"/>
<reference evidence="1 2" key="1">
    <citation type="journal article" date="2016" name="Nat. Commun.">
        <title>Thousands of microbial genomes shed light on interconnected biogeochemical processes in an aquifer system.</title>
        <authorList>
            <person name="Anantharaman K."/>
            <person name="Brown C.T."/>
            <person name="Hug L.A."/>
            <person name="Sharon I."/>
            <person name="Castelle C.J."/>
            <person name="Probst A.J."/>
            <person name="Thomas B.C."/>
            <person name="Singh A."/>
            <person name="Wilkins M.J."/>
            <person name="Karaoz U."/>
            <person name="Brodie E.L."/>
            <person name="Williams K.H."/>
            <person name="Hubbard S.S."/>
            <person name="Banfield J.F."/>
        </authorList>
    </citation>
    <scope>NUCLEOTIDE SEQUENCE [LARGE SCALE GENOMIC DNA]</scope>
</reference>